<dbReference type="RefSeq" id="WP_380840791.1">
    <property type="nucleotide sequence ID" value="NZ_JBHSFP010000008.1"/>
</dbReference>
<organism evidence="2 3">
    <name type="scientific">Sphaerisporangium dianthi</name>
    <dbReference type="NCBI Taxonomy" id="1436120"/>
    <lineage>
        <taxon>Bacteria</taxon>
        <taxon>Bacillati</taxon>
        <taxon>Actinomycetota</taxon>
        <taxon>Actinomycetes</taxon>
        <taxon>Streptosporangiales</taxon>
        <taxon>Streptosporangiaceae</taxon>
        <taxon>Sphaerisporangium</taxon>
    </lineage>
</organism>
<protein>
    <submittedName>
        <fullName evidence="2">Uncharacterized protein</fullName>
    </submittedName>
</protein>
<keyword evidence="1" id="KW-0472">Membrane</keyword>
<dbReference type="Proteomes" id="UP001596004">
    <property type="component" value="Unassembled WGS sequence"/>
</dbReference>
<name>A0ABV9CGV5_9ACTN</name>
<reference evidence="3" key="1">
    <citation type="journal article" date="2019" name="Int. J. Syst. Evol. Microbiol.">
        <title>The Global Catalogue of Microorganisms (GCM) 10K type strain sequencing project: providing services to taxonomists for standard genome sequencing and annotation.</title>
        <authorList>
            <consortium name="The Broad Institute Genomics Platform"/>
            <consortium name="The Broad Institute Genome Sequencing Center for Infectious Disease"/>
            <person name="Wu L."/>
            <person name="Ma J."/>
        </authorList>
    </citation>
    <scope>NUCLEOTIDE SEQUENCE [LARGE SCALE GENOMIC DNA]</scope>
    <source>
        <strain evidence="3">CGMCC 4.7132</strain>
    </source>
</reference>
<feature type="transmembrane region" description="Helical" evidence="1">
    <location>
        <begin position="17"/>
        <end position="36"/>
    </location>
</feature>
<evidence type="ECO:0000313" key="2">
    <source>
        <dbReference type="EMBL" id="MFC4532072.1"/>
    </source>
</evidence>
<accession>A0ABV9CGV5</accession>
<keyword evidence="1" id="KW-1133">Transmembrane helix</keyword>
<gene>
    <name evidence="2" type="ORF">ACFO60_14965</name>
</gene>
<sequence length="131" mass="13189">MNPAAVPAGGRKLSSSVITLGAMGLLSTLVVGFCAAQDTFAERVSADCVDLGGRGADGSYPVVDDDRCDDDRAGGSYHGSHGAYGWYYGGVRQAGRVLHGTTVKPAGAHISSRSGTVLQRGGFGGRGIGGS</sequence>
<evidence type="ECO:0000313" key="3">
    <source>
        <dbReference type="Proteomes" id="UP001596004"/>
    </source>
</evidence>
<comment type="caution">
    <text evidence="2">The sequence shown here is derived from an EMBL/GenBank/DDBJ whole genome shotgun (WGS) entry which is preliminary data.</text>
</comment>
<keyword evidence="1" id="KW-0812">Transmembrane</keyword>
<dbReference type="EMBL" id="JBHSFP010000008">
    <property type="protein sequence ID" value="MFC4532072.1"/>
    <property type="molecule type" value="Genomic_DNA"/>
</dbReference>
<keyword evidence="3" id="KW-1185">Reference proteome</keyword>
<evidence type="ECO:0000256" key="1">
    <source>
        <dbReference type="SAM" id="Phobius"/>
    </source>
</evidence>
<proteinExistence type="predicted"/>